<evidence type="ECO:0000313" key="2">
    <source>
        <dbReference type="Proteomes" id="UP000070700"/>
    </source>
</evidence>
<dbReference type="KEGG" id="psco:LY89DRAFT_734183"/>
<keyword evidence="2" id="KW-1185">Reference proteome</keyword>
<dbReference type="RefSeq" id="XP_018071557.1">
    <property type="nucleotide sequence ID" value="XM_018219886.1"/>
</dbReference>
<evidence type="ECO:0000313" key="1">
    <source>
        <dbReference type="EMBL" id="KUJ17202.1"/>
    </source>
</evidence>
<dbReference type="EMBL" id="KQ947415">
    <property type="protein sequence ID" value="KUJ17202.1"/>
    <property type="molecule type" value="Genomic_DNA"/>
</dbReference>
<proteinExistence type="predicted"/>
<name>A0A194XBR9_MOLSC</name>
<dbReference type="Proteomes" id="UP000070700">
    <property type="component" value="Unassembled WGS sequence"/>
</dbReference>
<dbReference type="GeneID" id="28829612"/>
<sequence length="325" mass="37483">MHRKKCQILKGKHLAKEHFEWCWLQHVQASKRDADELQLILANNERARFIRPPELVDPDERILDYFGRHFAYNRTAIRDNAWEAIVKIAPERTLLMLVLTELFSAYIRCEYREKELMRVNYQSRASVLTTLHQWQSKVDLTGIDAESLGIVLLGGMMVVLQQMIGPDDDQQAWAHEILWIPFLIQKTLHAVTSVPKILPLTFELRAKLNPHITMANMLAPLHAQLPDSGYLAEAEWQNSQLMCTIDPLVGASHAIMWAIRETNLICKGSSQISPEKLLLYIKSIEQRYPEGGEPRDNDHIIYKQILFDGERGYQILAKSSCVVDY</sequence>
<protein>
    <submittedName>
        <fullName evidence="1">Uncharacterized protein</fullName>
    </submittedName>
</protein>
<gene>
    <name evidence="1" type="ORF">LY89DRAFT_734183</name>
</gene>
<accession>A0A194XBR9</accession>
<dbReference type="AlphaFoldDB" id="A0A194XBR9"/>
<reference evidence="1 2" key="1">
    <citation type="submission" date="2015-10" db="EMBL/GenBank/DDBJ databases">
        <title>Full genome of DAOMC 229536 Phialocephala scopiformis, a fungal endophyte of spruce producing the potent anti-insectan compound rugulosin.</title>
        <authorList>
            <consortium name="DOE Joint Genome Institute"/>
            <person name="Walker A.K."/>
            <person name="Frasz S.L."/>
            <person name="Seifert K.A."/>
            <person name="Miller J.D."/>
            <person name="Mondo S.J."/>
            <person name="Labutti K."/>
            <person name="Lipzen A."/>
            <person name="Dockter R."/>
            <person name="Kennedy M."/>
            <person name="Grigoriev I.V."/>
            <person name="Spatafora J.W."/>
        </authorList>
    </citation>
    <scope>NUCLEOTIDE SEQUENCE [LARGE SCALE GENOMIC DNA]</scope>
    <source>
        <strain evidence="1 2">CBS 120377</strain>
    </source>
</reference>
<dbReference type="InParanoid" id="A0A194XBR9"/>
<organism evidence="1 2">
    <name type="scientific">Mollisia scopiformis</name>
    <name type="common">Conifer needle endophyte fungus</name>
    <name type="synonym">Phialocephala scopiformis</name>
    <dbReference type="NCBI Taxonomy" id="149040"/>
    <lineage>
        <taxon>Eukaryota</taxon>
        <taxon>Fungi</taxon>
        <taxon>Dikarya</taxon>
        <taxon>Ascomycota</taxon>
        <taxon>Pezizomycotina</taxon>
        <taxon>Leotiomycetes</taxon>
        <taxon>Helotiales</taxon>
        <taxon>Mollisiaceae</taxon>
        <taxon>Mollisia</taxon>
    </lineage>
</organism>